<dbReference type="OrthoDB" id="3265169at2759"/>
<gene>
    <name evidence="3" type="ORF">HYPSUDRAFT_47455</name>
</gene>
<feature type="region of interest" description="Disordered" evidence="1">
    <location>
        <begin position="1"/>
        <end position="73"/>
    </location>
</feature>
<feature type="domain" description="DUF6699" evidence="2">
    <location>
        <begin position="322"/>
        <end position="437"/>
    </location>
</feature>
<reference evidence="4" key="1">
    <citation type="submission" date="2014-04" db="EMBL/GenBank/DDBJ databases">
        <title>Evolutionary Origins and Diversification of the Mycorrhizal Mutualists.</title>
        <authorList>
            <consortium name="DOE Joint Genome Institute"/>
            <consortium name="Mycorrhizal Genomics Consortium"/>
            <person name="Kohler A."/>
            <person name="Kuo A."/>
            <person name="Nagy L.G."/>
            <person name="Floudas D."/>
            <person name="Copeland A."/>
            <person name="Barry K.W."/>
            <person name="Cichocki N."/>
            <person name="Veneault-Fourrey C."/>
            <person name="LaButti K."/>
            <person name="Lindquist E.A."/>
            <person name="Lipzen A."/>
            <person name="Lundell T."/>
            <person name="Morin E."/>
            <person name="Murat C."/>
            <person name="Riley R."/>
            <person name="Ohm R."/>
            <person name="Sun H."/>
            <person name="Tunlid A."/>
            <person name="Henrissat B."/>
            <person name="Grigoriev I.V."/>
            <person name="Hibbett D.S."/>
            <person name="Martin F."/>
        </authorList>
    </citation>
    <scope>NUCLEOTIDE SEQUENCE [LARGE SCALE GENOMIC DNA]</scope>
    <source>
        <strain evidence="4">FD-334 SS-4</strain>
    </source>
</reference>
<dbReference type="AlphaFoldDB" id="A0A0D2NIA4"/>
<dbReference type="OMA" id="HPRLPWY"/>
<evidence type="ECO:0000256" key="1">
    <source>
        <dbReference type="SAM" id="MobiDB-lite"/>
    </source>
</evidence>
<proteinExistence type="predicted"/>
<feature type="compositionally biased region" description="Pro residues" evidence="1">
    <location>
        <begin position="52"/>
        <end position="71"/>
    </location>
</feature>
<organism evidence="3 4">
    <name type="scientific">Hypholoma sublateritium (strain FD-334 SS-4)</name>
    <dbReference type="NCBI Taxonomy" id="945553"/>
    <lineage>
        <taxon>Eukaryota</taxon>
        <taxon>Fungi</taxon>
        <taxon>Dikarya</taxon>
        <taxon>Basidiomycota</taxon>
        <taxon>Agaricomycotina</taxon>
        <taxon>Agaricomycetes</taxon>
        <taxon>Agaricomycetidae</taxon>
        <taxon>Agaricales</taxon>
        <taxon>Agaricineae</taxon>
        <taxon>Strophariaceae</taxon>
        <taxon>Hypholoma</taxon>
    </lineage>
</organism>
<evidence type="ECO:0000259" key="2">
    <source>
        <dbReference type="Pfam" id="PF20415"/>
    </source>
</evidence>
<keyword evidence="4" id="KW-1185">Reference proteome</keyword>
<dbReference type="EMBL" id="KN817623">
    <property type="protein sequence ID" value="KJA16346.1"/>
    <property type="molecule type" value="Genomic_DNA"/>
</dbReference>
<accession>A0A0D2NIA4</accession>
<dbReference type="Proteomes" id="UP000054270">
    <property type="component" value="Unassembled WGS sequence"/>
</dbReference>
<dbReference type="InterPro" id="IPR046522">
    <property type="entry name" value="DUF6699"/>
</dbReference>
<name>A0A0D2NIA4_HYPSF</name>
<evidence type="ECO:0000313" key="3">
    <source>
        <dbReference type="EMBL" id="KJA16346.1"/>
    </source>
</evidence>
<dbReference type="STRING" id="945553.A0A0D2NIA4"/>
<sequence length="448" mass="49535">MYTPISDSMPPLVDQTPPFYPPPLGVADGGQPGLFSAFPGMRNNAQPSSAQWPPPGTPYPNSPWPNSPPATAPAWGYGYPPAGTPLYASQPSPGGWGTFSPAGSTGYPTTQQAQWPPPTPYFTGQPPPSTPYEPVVMTANPAGAWYGQQPHSAGAGGADGYYVRKKKRRNSGYAYRDDEDVYDDTDAAHDRFFGMKRTHSQNTPVRKHSLHRSASWGHAGVYGPDPSSGLTVPGYARPDMWNEENLSRRPRDWRADFTGRDGIAGYLPSMLPAILKPKTDVLDWSDPERREVHPLLLYKPTQPPVQLDLRGLHRSNVIFPTLDRLHNEIDMAQLAFQPSAQFMRLVHPRLPWYVDVTPTHANGITVGNILEALMARLSVPIHGRHFWTEALSAGERKMITDAFTLRAAERPDVVSRGVCFVDFLGDRYIFLGLARTTKGLWEIKTTRV</sequence>
<evidence type="ECO:0000313" key="4">
    <source>
        <dbReference type="Proteomes" id="UP000054270"/>
    </source>
</evidence>
<protein>
    <recommendedName>
        <fullName evidence="2">DUF6699 domain-containing protein</fullName>
    </recommendedName>
</protein>
<dbReference type="Pfam" id="PF20415">
    <property type="entry name" value="DUF6699"/>
    <property type="match status" value="1"/>
</dbReference>